<dbReference type="EMBL" id="JWIC01000007">
    <property type="protein sequence ID" value="KID55977.1"/>
    <property type="molecule type" value="Genomic_DNA"/>
</dbReference>
<accession>A0A0C1QLL2</accession>
<dbReference type="PANTHER" id="PTHR43228:SF1">
    <property type="entry name" value="TWO-COMPONENT RESPONSE REGULATOR ARR22"/>
    <property type="match status" value="1"/>
</dbReference>
<dbReference type="RefSeq" id="WP_039610549.1">
    <property type="nucleotide sequence ID" value="NZ_JWIC01000007.1"/>
</dbReference>
<dbReference type="OrthoDB" id="9800897at2"/>
<dbReference type="AlphaFoldDB" id="A0A0C1QLL2"/>
<keyword evidence="1" id="KW-0597">Phosphoprotein</keyword>
<dbReference type="SUPFAM" id="SSF52172">
    <property type="entry name" value="CheY-like"/>
    <property type="match status" value="1"/>
</dbReference>
<dbReference type="InterPro" id="IPR052048">
    <property type="entry name" value="ST_Response_Regulator"/>
</dbReference>
<proteinExistence type="predicted"/>
<evidence type="ECO:0000256" key="1">
    <source>
        <dbReference type="PROSITE-ProRule" id="PRU00169"/>
    </source>
</evidence>
<evidence type="ECO:0000259" key="2">
    <source>
        <dbReference type="PROSITE" id="PS50110"/>
    </source>
</evidence>
<comment type="caution">
    <text evidence="3">The sequence shown here is derived from an EMBL/GenBank/DDBJ whole genome shotgun (WGS) entry which is preliminary data.</text>
</comment>
<name>A0A0C1QLL2_9GAMM</name>
<dbReference type="PROSITE" id="PS50110">
    <property type="entry name" value="RESPONSE_REGULATORY"/>
    <property type="match status" value="1"/>
</dbReference>
<dbReference type="InterPro" id="IPR011006">
    <property type="entry name" value="CheY-like_superfamily"/>
</dbReference>
<dbReference type="Proteomes" id="UP000031327">
    <property type="component" value="Unassembled WGS sequence"/>
</dbReference>
<reference evidence="3 4" key="1">
    <citation type="submission" date="2014-12" db="EMBL/GenBank/DDBJ databases">
        <title>Draft Genome Sequence of Pseudoalteromonas luteoviolacea HI1.</title>
        <authorList>
            <person name="Asahina A.Y."/>
            <person name="Hadfield M.G."/>
        </authorList>
    </citation>
    <scope>NUCLEOTIDE SEQUENCE [LARGE SCALE GENOMIC DNA]</scope>
    <source>
        <strain evidence="3 4">HI1</strain>
    </source>
</reference>
<dbReference type="InterPro" id="IPR001789">
    <property type="entry name" value="Sig_transdc_resp-reg_receiver"/>
</dbReference>
<dbReference type="GO" id="GO:0000160">
    <property type="term" value="P:phosphorelay signal transduction system"/>
    <property type="evidence" value="ECO:0007669"/>
    <property type="project" value="InterPro"/>
</dbReference>
<dbReference type="Pfam" id="PF00072">
    <property type="entry name" value="Response_reg"/>
    <property type="match status" value="1"/>
</dbReference>
<evidence type="ECO:0000313" key="4">
    <source>
        <dbReference type="Proteomes" id="UP000031327"/>
    </source>
</evidence>
<dbReference type="PANTHER" id="PTHR43228">
    <property type="entry name" value="TWO-COMPONENT RESPONSE REGULATOR"/>
    <property type="match status" value="1"/>
</dbReference>
<sequence length="129" mass="14762">MRILVVDDMTSMRHVMINMLRKLGFDDIDEATDGKQALVLLGKRKYHLVVSDLNMPHIDGLTLLSKIRETPRLAQVPVLMVTCENSKEKVQEILLKKVDGFVVKPFNMSTLIQQLKRINVLDEHGQLCH</sequence>
<dbReference type="SMART" id="SM00448">
    <property type="entry name" value="REC"/>
    <property type="match status" value="1"/>
</dbReference>
<organism evidence="3 4">
    <name type="scientific">Pseudoalteromonas luteoviolacea</name>
    <dbReference type="NCBI Taxonomy" id="43657"/>
    <lineage>
        <taxon>Bacteria</taxon>
        <taxon>Pseudomonadati</taxon>
        <taxon>Pseudomonadota</taxon>
        <taxon>Gammaproteobacteria</taxon>
        <taxon>Alteromonadales</taxon>
        <taxon>Pseudoalteromonadaceae</taxon>
        <taxon>Pseudoalteromonas</taxon>
    </lineage>
</organism>
<gene>
    <name evidence="3" type="ORF">JF50_16775</name>
</gene>
<dbReference type="Gene3D" id="3.40.50.2300">
    <property type="match status" value="1"/>
</dbReference>
<feature type="domain" description="Response regulatory" evidence="2">
    <location>
        <begin position="2"/>
        <end position="119"/>
    </location>
</feature>
<evidence type="ECO:0000313" key="3">
    <source>
        <dbReference type="EMBL" id="KID55977.1"/>
    </source>
</evidence>
<protein>
    <submittedName>
        <fullName evidence="3">Chemotaxis protein CheY</fullName>
    </submittedName>
</protein>
<feature type="modified residue" description="4-aspartylphosphate" evidence="1">
    <location>
        <position position="52"/>
    </location>
</feature>